<dbReference type="GeneID" id="39858334"/>
<evidence type="ECO:0000313" key="2">
    <source>
        <dbReference type="EMBL" id="SEG41555.1"/>
    </source>
</evidence>
<evidence type="ECO:0000256" key="1">
    <source>
        <dbReference type="SAM" id="MobiDB-lite"/>
    </source>
</evidence>
<feature type="region of interest" description="Disordered" evidence="1">
    <location>
        <begin position="76"/>
        <end position="98"/>
    </location>
</feature>
<dbReference type="RefSeq" id="WP_136361844.1">
    <property type="nucleotide sequence ID" value="NZ_CP031311.1"/>
</dbReference>
<accession>A0A1H6A0I6</accession>
<organism evidence="2 3">
    <name type="scientific">Halobellus limi</name>
    <dbReference type="NCBI Taxonomy" id="699433"/>
    <lineage>
        <taxon>Archaea</taxon>
        <taxon>Methanobacteriati</taxon>
        <taxon>Methanobacteriota</taxon>
        <taxon>Stenosarchaea group</taxon>
        <taxon>Halobacteria</taxon>
        <taxon>Halobacteriales</taxon>
        <taxon>Haloferacaceae</taxon>
        <taxon>Halobellus</taxon>
    </lineage>
</organism>
<feature type="compositionally biased region" description="Polar residues" evidence="1">
    <location>
        <begin position="80"/>
        <end position="98"/>
    </location>
</feature>
<reference evidence="2 3" key="1">
    <citation type="submission" date="2016-10" db="EMBL/GenBank/DDBJ databases">
        <authorList>
            <person name="de Groot N.N."/>
        </authorList>
    </citation>
    <scope>NUCLEOTIDE SEQUENCE [LARGE SCALE GENOMIC DNA]</scope>
    <source>
        <strain evidence="2 3">CGMCC 1.10331</strain>
    </source>
</reference>
<keyword evidence="3" id="KW-1185">Reference proteome</keyword>
<dbReference type="OrthoDB" id="292958at2157"/>
<dbReference type="AlphaFoldDB" id="A0A1H6A0I6"/>
<name>A0A1H6A0I6_9EURY</name>
<dbReference type="Proteomes" id="UP000236740">
    <property type="component" value="Unassembled WGS sequence"/>
</dbReference>
<gene>
    <name evidence="2" type="ORF">SAMN04488133_2249</name>
</gene>
<evidence type="ECO:0000313" key="3">
    <source>
        <dbReference type="Proteomes" id="UP000236740"/>
    </source>
</evidence>
<proteinExistence type="predicted"/>
<dbReference type="EMBL" id="FNVN01000002">
    <property type="protein sequence ID" value="SEG41555.1"/>
    <property type="molecule type" value="Genomic_DNA"/>
</dbReference>
<protein>
    <submittedName>
        <fullName evidence="2">Uncharacterized protein</fullName>
    </submittedName>
</protein>
<sequence>MTEVWYRSGGTGEIQIRRSGGQWVVTEPAGDSKTVCLFPGDEPTPTDGGATITVEVQSFRIGTDSETNYLTVELKDPDIVSSSQEPNEQYETSTTSVSKDYPERNLTELRGSEEFVTVEATISEVEFVAKNTSNTPDLKAIVREEGSSKRVPLVVSDGVSHPHFDVGETIRFRGVKDHRYVKKNENQLLVTDDTDFTVVE</sequence>